<sequence length="819" mass="87021">MLAGVLWVQGLASLPGPAMFLAWLACGLWLWRSATRWRWLGAGLVGIGLACAHGTHSLSLRLPADLSGELLQVRGHVSGLPEAGEGAWRFGFTVEHGEGAAAVLAGRRLQLAWYADPGESLPPMQAGGRWLMAVRLRPPRGVANPGGFDVERRALERRLAAAGYVVEGQRQGPPATAQALDRQREALSAAIARAVPDARARFVQALALGDTRALDDYDWTVLRATGLTHLIAISGFHVGLVAGFGALLGHGLWRAFPFLARRWPRPLGTAALALALSLAYTALAGFALPTVRTALMIAVVVLARLLRRPQGDGQSLALATIAVLLVDPLAVLSPGFWLSYLGVAWLLWCLPRAPGQGWWRPFIGGQAVAMLGLLPVGAWFFSQASLPAPVVNLVGIPWISLGVVPLALLGLLLHPLHEGAAALAWQAAATLMQSLWQGLEWVARWPAALAWLPEPGLASLLLALAGAFWLLLPRGVPGKPLASLLFLPLLWPATDRPGPSEADLLLVDVGQGLALVVLTQRHVLLYDAGPAPPRGLDFGEAAVLPALRAHGVRRIDALVLSHGDNDHAGGADAVRAGLPVGRTFAPEAWAHDGMQACLAGQGWQWEGVRFTWLHPTPFFPYLGNDSSCVLRIEAAGAVALLPGDIGRHVEARLAKLPTELVRSDVLVVPHHGSDTSSSLDFLAAVRPTLGLLPVGHGNRFGLPRQIVLDRYDRYGTRLLDSASLGAVRLRLGRDGVQVLERLRRDRPRYWRHAPAGGTGYAIGIPPTAKVRRAGTDQGRRLGDGADHRVGGAGAGHHPGTFLESSAQGSAARRPGRGGP</sequence>
<dbReference type="CDD" id="cd07731">
    <property type="entry name" value="ComA-like_MBL-fold"/>
    <property type="match status" value="1"/>
</dbReference>
<proteinExistence type="predicted"/>
<evidence type="ECO:0000313" key="10">
    <source>
        <dbReference type="Proteomes" id="UP000623419"/>
    </source>
</evidence>
<feature type="transmembrane region" description="Helical" evidence="7">
    <location>
        <begin position="393"/>
        <end position="413"/>
    </location>
</feature>
<feature type="transmembrane region" description="Helical" evidence="7">
    <location>
        <begin position="448"/>
        <end position="472"/>
    </location>
</feature>
<evidence type="ECO:0000256" key="6">
    <source>
        <dbReference type="SAM" id="MobiDB-lite"/>
    </source>
</evidence>
<keyword evidence="4 7" id="KW-1133">Transmembrane helix</keyword>
<dbReference type="Pfam" id="PF03772">
    <property type="entry name" value="Competence"/>
    <property type="match status" value="1"/>
</dbReference>
<dbReference type="EMBL" id="BMKC01000001">
    <property type="protein sequence ID" value="GGA74413.1"/>
    <property type="molecule type" value="Genomic_DNA"/>
</dbReference>
<dbReference type="Pfam" id="PF00753">
    <property type="entry name" value="Lactamase_B"/>
    <property type="match status" value="1"/>
</dbReference>
<dbReference type="InterPro" id="IPR004797">
    <property type="entry name" value="Competence_ComEC/Rec2"/>
</dbReference>
<evidence type="ECO:0000256" key="3">
    <source>
        <dbReference type="ARBA" id="ARBA00022692"/>
    </source>
</evidence>
<dbReference type="InterPro" id="IPR036866">
    <property type="entry name" value="RibonucZ/Hydroxyglut_hydro"/>
</dbReference>
<dbReference type="InterPro" id="IPR035681">
    <property type="entry name" value="ComA-like_MBL"/>
</dbReference>
<evidence type="ECO:0000256" key="7">
    <source>
        <dbReference type="SAM" id="Phobius"/>
    </source>
</evidence>
<feature type="transmembrane region" description="Helical" evidence="7">
    <location>
        <begin position="358"/>
        <end position="381"/>
    </location>
</feature>
<evidence type="ECO:0000313" key="9">
    <source>
        <dbReference type="EMBL" id="GGA74413.1"/>
    </source>
</evidence>
<reference evidence="10" key="1">
    <citation type="journal article" date="2019" name="Int. J. Syst. Evol. Microbiol.">
        <title>The Global Catalogue of Microorganisms (GCM) 10K type strain sequencing project: providing services to taxonomists for standard genome sequencing and annotation.</title>
        <authorList>
            <consortium name="The Broad Institute Genomics Platform"/>
            <consortium name="The Broad Institute Genome Sequencing Center for Infectious Disease"/>
            <person name="Wu L."/>
            <person name="Ma J."/>
        </authorList>
    </citation>
    <scope>NUCLEOTIDE SEQUENCE [LARGE SCALE GENOMIC DNA]</scope>
    <source>
        <strain evidence="10">CGMCC 1.15905</strain>
    </source>
</reference>
<dbReference type="SMART" id="SM00849">
    <property type="entry name" value="Lactamase_B"/>
    <property type="match status" value="1"/>
</dbReference>
<evidence type="ECO:0000256" key="4">
    <source>
        <dbReference type="ARBA" id="ARBA00022989"/>
    </source>
</evidence>
<keyword evidence="3 7" id="KW-0812">Transmembrane</keyword>
<feature type="domain" description="Metallo-beta-lactamase" evidence="8">
    <location>
        <begin position="511"/>
        <end position="696"/>
    </location>
</feature>
<keyword evidence="2" id="KW-1003">Cell membrane</keyword>
<organism evidence="9 10">
    <name type="scientific">Arenimonas soli</name>
    <dbReference type="NCBI Taxonomy" id="2269504"/>
    <lineage>
        <taxon>Bacteria</taxon>
        <taxon>Pseudomonadati</taxon>
        <taxon>Pseudomonadota</taxon>
        <taxon>Gammaproteobacteria</taxon>
        <taxon>Lysobacterales</taxon>
        <taxon>Lysobacteraceae</taxon>
        <taxon>Arenimonas</taxon>
    </lineage>
</organism>
<name>A0ABQ1HG31_9GAMM</name>
<dbReference type="Proteomes" id="UP000623419">
    <property type="component" value="Unassembled WGS sequence"/>
</dbReference>
<comment type="subcellular location">
    <subcellularLocation>
        <location evidence="1">Cell membrane</location>
        <topology evidence="1">Multi-pass membrane protein</topology>
    </subcellularLocation>
</comment>
<feature type="transmembrane region" description="Helical" evidence="7">
    <location>
        <begin position="273"/>
        <end position="303"/>
    </location>
</feature>
<evidence type="ECO:0000256" key="2">
    <source>
        <dbReference type="ARBA" id="ARBA00022475"/>
    </source>
</evidence>
<accession>A0ABQ1HG31</accession>
<comment type="caution">
    <text evidence="9">The sequence shown here is derived from an EMBL/GenBank/DDBJ whole genome shotgun (WGS) entry which is preliminary data.</text>
</comment>
<evidence type="ECO:0000259" key="8">
    <source>
        <dbReference type="SMART" id="SM00849"/>
    </source>
</evidence>
<evidence type="ECO:0000256" key="5">
    <source>
        <dbReference type="ARBA" id="ARBA00023136"/>
    </source>
</evidence>
<dbReference type="PANTHER" id="PTHR30619">
    <property type="entry name" value="DNA INTERNALIZATION/COMPETENCE PROTEIN COMEC/REC2"/>
    <property type="match status" value="1"/>
</dbReference>
<dbReference type="PANTHER" id="PTHR30619:SF1">
    <property type="entry name" value="RECOMBINATION PROTEIN 2"/>
    <property type="match status" value="1"/>
</dbReference>
<keyword evidence="5 7" id="KW-0472">Membrane</keyword>
<gene>
    <name evidence="9" type="primary">comA</name>
    <name evidence="9" type="ORF">GCM10011521_10760</name>
</gene>
<dbReference type="InterPro" id="IPR052159">
    <property type="entry name" value="Competence_DNA_uptake"/>
</dbReference>
<dbReference type="SUPFAM" id="SSF56281">
    <property type="entry name" value="Metallo-hydrolase/oxidoreductase"/>
    <property type="match status" value="1"/>
</dbReference>
<feature type="region of interest" description="Disordered" evidence="6">
    <location>
        <begin position="773"/>
        <end position="819"/>
    </location>
</feature>
<feature type="transmembrane region" description="Helical" evidence="7">
    <location>
        <begin position="6"/>
        <end position="31"/>
    </location>
</feature>
<keyword evidence="10" id="KW-1185">Reference proteome</keyword>
<dbReference type="Gene3D" id="3.60.15.10">
    <property type="entry name" value="Ribonuclease Z/Hydroxyacylglutathione hydrolase-like"/>
    <property type="match status" value="1"/>
</dbReference>
<dbReference type="InterPro" id="IPR001279">
    <property type="entry name" value="Metallo-B-lactamas"/>
</dbReference>
<dbReference type="InterPro" id="IPR004477">
    <property type="entry name" value="ComEC_N"/>
</dbReference>
<dbReference type="NCBIfam" id="TIGR00360">
    <property type="entry name" value="ComEC_N-term"/>
    <property type="match status" value="1"/>
</dbReference>
<feature type="compositionally biased region" description="Basic and acidic residues" evidence="6">
    <location>
        <begin position="773"/>
        <end position="789"/>
    </location>
</feature>
<dbReference type="Pfam" id="PF13567">
    <property type="entry name" value="DUF4131"/>
    <property type="match status" value="1"/>
</dbReference>
<dbReference type="NCBIfam" id="TIGR00361">
    <property type="entry name" value="ComEC_Rec2"/>
    <property type="match status" value="1"/>
</dbReference>
<feature type="transmembrane region" description="Helical" evidence="7">
    <location>
        <begin position="230"/>
        <end position="253"/>
    </location>
</feature>
<evidence type="ECO:0000256" key="1">
    <source>
        <dbReference type="ARBA" id="ARBA00004651"/>
    </source>
</evidence>
<protein>
    <submittedName>
        <fullName evidence="9">DNA internalization-related competence protein ComEC/Rec2</fullName>
    </submittedName>
</protein>
<dbReference type="InterPro" id="IPR025405">
    <property type="entry name" value="DUF4131"/>
</dbReference>